<keyword evidence="1" id="KW-0677">Repeat</keyword>
<dbReference type="AlphaFoldDB" id="A0AAD2JGV5"/>
<evidence type="ECO:0000256" key="3">
    <source>
        <dbReference type="PROSITE-ProRule" id="PRU00339"/>
    </source>
</evidence>
<comment type="caution">
    <text evidence="4">The sequence shown here is derived from an EMBL/GenBank/DDBJ whole genome shotgun (WGS) entry which is preliminary data.</text>
</comment>
<dbReference type="PROSITE" id="PS50005">
    <property type="entry name" value="TPR"/>
    <property type="match status" value="3"/>
</dbReference>
<dbReference type="PANTHER" id="PTHR45641:SF19">
    <property type="entry name" value="NEPHROCYSTIN-3"/>
    <property type="match status" value="1"/>
</dbReference>
<dbReference type="InterPro" id="IPR011990">
    <property type="entry name" value="TPR-like_helical_dom_sf"/>
</dbReference>
<evidence type="ECO:0000313" key="4">
    <source>
        <dbReference type="EMBL" id="CAJ1949400.1"/>
    </source>
</evidence>
<reference evidence="4" key="1">
    <citation type="submission" date="2023-08" db="EMBL/GenBank/DDBJ databases">
        <authorList>
            <person name="Audoor S."/>
            <person name="Bilcke G."/>
        </authorList>
    </citation>
    <scope>NUCLEOTIDE SEQUENCE</scope>
</reference>
<keyword evidence="2 3" id="KW-0802">TPR repeat</keyword>
<sequence>MEGNEHNCSVEELIDKGITYYYQENYQKSKEIFKRALGIQSKEFGDDDLSVASTLLLIGKVLMTERKSDEALEKLNRALAIRMKKLGRHDDTAEAFAEIGSLLLSQDDDKKAEPMFRKALDIKREIQPKNHYDEAHLCQLLADSLRKQGKYSEATKVLKFQLATLLQVHGEDHPGVILAYQGIAKLLSLQNRLGDALQIIDRGIEICKRLQRLGDFEIRFLGGTFQCKGHILCEQGNFKAATEAFNKVLLIQKETIGEMHHSTAQTYEYLALTYDGQDMIEDAIQSYAKAISISRKVPCNHHPHTEELVRSLDLLEREKNASSLNEQGLAMRAKGNSEMAIQLFQESLDIYRKISITNPNVAAVYEHISSIKVDQGLLEDAIAASAEALKIRRRADGDDNADTKRRMEEHRSLLRRLVANRS</sequence>
<dbReference type="SMART" id="SM00028">
    <property type="entry name" value="TPR"/>
    <property type="match status" value="7"/>
</dbReference>
<dbReference type="SUPFAM" id="SSF48452">
    <property type="entry name" value="TPR-like"/>
    <property type="match status" value="2"/>
</dbReference>
<feature type="repeat" description="TPR" evidence="3">
    <location>
        <begin position="52"/>
        <end position="85"/>
    </location>
</feature>
<evidence type="ECO:0008006" key="6">
    <source>
        <dbReference type="Google" id="ProtNLM"/>
    </source>
</evidence>
<keyword evidence="5" id="KW-1185">Reference proteome</keyword>
<evidence type="ECO:0000256" key="2">
    <source>
        <dbReference type="ARBA" id="ARBA00022803"/>
    </source>
</evidence>
<feature type="repeat" description="TPR" evidence="3">
    <location>
        <begin position="93"/>
        <end position="126"/>
    </location>
</feature>
<evidence type="ECO:0000313" key="5">
    <source>
        <dbReference type="Proteomes" id="UP001295423"/>
    </source>
</evidence>
<protein>
    <recommendedName>
        <fullName evidence="6">MalT-like TPR region domain-containing protein</fullName>
    </recommendedName>
</protein>
<dbReference type="InterPro" id="IPR019734">
    <property type="entry name" value="TPR_rpt"/>
</dbReference>
<gene>
    <name evidence="4" type="ORF">CYCCA115_LOCUS12075</name>
</gene>
<feature type="repeat" description="TPR" evidence="3">
    <location>
        <begin position="10"/>
        <end position="43"/>
    </location>
</feature>
<proteinExistence type="predicted"/>
<dbReference type="PANTHER" id="PTHR45641">
    <property type="entry name" value="TETRATRICOPEPTIDE REPEAT PROTEIN (AFU_ORTHOLOGUE AFUA_6G03870)"/>
    <property type="match status" value="1"/>
</dbReference>
<dbReference type="Pfam" id="PF13181">
    <property type="entry name" value="TPR_8"/>
    <property type="match status" value="1"/>
</dbReference>
<organism evidence="4 5">
    <name type="scientific">Cylindrotheca closterium</name>
    <dbReference type="NCBI Taxonomy" id="2856"/>
    <lineage>
        <taxon>Eukaryota</taxon>
        <taxon>Sar</taxon>
        <taxon>Stramenopiles</taxon>
        <taxon>Ochrophyta</taxon>
        <taxon>Bacillariophyta</taxon>
        <taxon>Bacillariophyceae</taxon>
        <taxon>Bacillariophycidae</taxon>
        <taxon>Bacillariales</taxon>
        <taxon>Bacillariaceae</taxon>
        <taxon>Cylindrotheca</taxon>
    </lineage>
</organism>
<dbReference type="Gene3D" id="1.25.40.10">
    <property type="entry name" value="Tetratricopeptide repeat domain"/>
    <property type="match status" value="2"/>
</dbReference>
<dbReference type="Proteomes" id="UP001295423">
    <property type="component" value="Unassembled WGS sequence"/>
</dbReference>
<evidence type="ECO:0000256" key="1">
    <source>
        <dbReference type="ARBA" id="ARBA00022737"/>
    </source>
</evidence>
<name>A0AAD2JGV5_9STRA</name>
<dbReference type="Pfam" id="PF13424">
    <property type="entry name" value="TPR_12"/>
    <property type="match status" value="3"/>
</dbReference>
<dbReference type="EMBL" id="CAKOGP040001758">
    <property type="protein sequence ID" value="CAJ1949400.1"/>
    <property type="molecule type" value="Genomic_DNA"/>
</dbReference>
<accession>A0AAD2JGV5</accession>